<dbReference type="InterPro" id="IPR050300">
    <property type="entry name" value="GDXG_lipolytic_enzyme"/>
</dbReference>
<keyword evidence="1" id="KW-0378">Hydrolase</keyword>
<accession>A0ABM7VLD1</accession>
<dbReference type="Proteomes" id="UP001354989">
    <property type="component" value="Plasmid pPP3"/>
</dbReference>
<keyword evidence="3" id="KW-0614">Plasmid</keyword>
<evidence type="ECO:0000259" key="2">
    <source>
        <dbReference type="Pfam" id="PF20434"/>
    </source>
</evidence>
<evidence type="ECO:0000256" key="1">
    <source>
        <dbReference type="ARBA" id="ARBA00022801"/>
    </source>
</evidence>
<evidence type="ECO:0000313" key="4">
    <source>
        <dbReference type="Proteomes" id="UP001354989"/>
    </source>
</evidence>
<dbReference type="PANTHER" id="PTHR48081:SF6">
    <property type="entry name" value="PEPTIDASE S9 PROLYL OLIGOPEPTIDASE CATALYTIC DOMAIN-CONTAINING PROTEIN"/>
    <property type="match status" value="1"/>
</dbReference>
<organism evidence="3 4">
    <name type="scientific">Persicobacter psychrovividus</name>
    <dbReference type="NCBI Taxonomy" id="387638"/>
    <lineage>
        <taxon>Bacteria</taxon>
        <taxon>Pseudomonadati</taxon>
        <taxon>Bacteroidota</taxon>
        <taxon>Cytophagia</taxon>
        <taxon>Cytophagales</taxon>
        <taxon>Persicobacteraceae</taxon>
        <taxon>Persicobacter</taxon>
    </lineage>
</organism>
<dbReference type="SUPFAM" id="SSF53474">
    <property type="entry name" value="alpha/beta-Hydrolases"/>
    <property type="match status" value="1"/>
</dbReference>
<dbReference type="InterPro" id="IPR049492">
    <property type="entry name" value="BD-FAE-like_dom"/>
</dbReference>
<evidence type="ECO:0000313" key="3">
    <source>
        <dbReference type="EMBL" id="BDD01680.1"/>
    </source>
</evidence>
<gene>
    <name evidence="3" type="ORF">PEPS_39600</name>
</gene>
<dbReference type="Gene3D" id="3.40.50.1820">
    <property type="entry name" value="alpha/beta hydrolase"/>
    <property type="match status" value="1"/>
</dbReference>
<proteinExistence type="predicted"/>
<sequence length="313" mass="35346">MPCKHTDFSFFYLKMSLKPVIRHFFTPADRFFLLIFSVSMTFSACSGPTVIAENAEGYETVFDWRERFLKPNVLKVNPKLKLLIYGAPSRDSERLKPAVIIFPGGGYKHLAVEKEGRQAALWFQQRGFIAVVCLYPLPDGDYGRSTIAACKRAVTYLYKHAEQYHINRQQIGTCGFSAGGHLCSVLNSQWSETIPIQFNILFYPVLSFEEGLAHQGSKQSWQGESEDTAFSAEKCIHADYPPTFLVHAAADPVVVAENSRRYAQGLSDYNVSNQLCILYGIDKTIAHGFGLGHRNINLQWENQLTNWLNTTLN</sequence>
<protein>
    <recommendedName>
        <fullName evidence="2">BD-FAE-like domain-containing protein</fullName>
    </recommendedName>
</protein>
<feature type="domain" description="BD-FAE-like" evidence="2">
    <location>
        <begin position="90"/>
        <end position="186"/>
    </location>
</feature>
<keyword evidence="4" id="KW-1185">Reference proteome</keyword>
<dbReference type="Pfam" id="PF20434">
    <property type="entry name" value="BD-FAE"/>
    <property type="match status" value="1"/>
</dbReference>
<name>A0ABM7VLD1_9BACT</name>
<dbReference type="InterPro" id="IPR029058">
    <property type="entry name" value="AB_hydrolase_fold"/>
</dbReference>
<dbReference type="PANTHER" id="PTHR48081">
    <property type="entry name" value="AB HYDROLASE SUPERFAMILY PROTEIN C4A8.06C"/>
    <property type="match status" value="1"/>
</dbReference>
<reference evidence="3 4" key="1">
    <citation type="submission" date="2021-12" db="EMBL/GenBank/DDBJ databases">
        <title>Genome sequencing of bacteria with rrn-lacking chromosome and rrn-plasmid.</title>
        <authorList>
            <person name="Anda M."/>
            <person name="Iwasaki W."/>
        </authorList>
    </citation>
    <scope>NUCLEOTIDE SEQUENCE [LARGE SCALE GENOMIC DNA]</scope>
    <source>
        <strain evidence="3 4">NBRC 101262</strain>
        <plasmid evidence="3 4">pPP3</plasmid>
    </source>
</reference>
<dbReference type="EMBL" id="AP025295">
    <property type="protein sequence ID" value="BDD01680.1"/>
    <property type="molecule type" value="Genomic_DNA"/>
</dbReference>
<geneLocation type="plasmid" evidence="3 4">
    <name>pPP3</name>
</geneLocation>